<dbReference type="EMBL" id="AGNK02004598">
    <property type="status" value="NOT_ANNOTATED_CDS"/>
    <property type="molecule type" value="Genomic_DNA"/>
</dbReference>
<keyword evidence="2" id="KW-1185">Reference proteome</keyword>
<name>K3ZNY3_SETIT</name>
<dbReference type="Proteomes" id="UP000004995">
    <property type="component" value="Unassembled WGS sequence"/>
</dbReference>
<accession>K3ZNY3</accession>
<sequence length="63" mass="7208">MNSTWTCQITLINSNPTILCYKFRNTLYHFSGSCSNESSHIHIPKISNQVTGTLDKECWESNL</sequence>
<dbReference type="EnsemblPlants" id="KQK93247">
    <property type="protein sequence ID" value="KQK93247"/>
    <property type="gene ID" value="SETIT_028313mg"/>
</dbReference>
<dbReference type="InParanoid" id="K3ZNY3"/>
<protein>
    <submittedName>
        <fullName evidence="1">Uncharacterized protein</fullName>
    </submittedName>
</protein>
<dbReference type="HOGENOM" id="CLU_2890096_0_0_1"/>
<reference evidence="1" key="2">
    <citation type="submission" date="2018-08" db="UniProtKB">
        <authorList>
            <consortium name="EnsemblPlants"/>
        </authorList>
    </citation>
    <scope>IDENTIFICATION</scope>
    <source>
        <strain evidence="1">Yugu1</strain>
    </source>
</reference>
<proteinExistence type="predicted"/>
<organism evidence="1 2">
    <name type="scientific">Setaria italica</name>
    <name type="common">Foxtail millet</name>
    <name type="synonym">Panicum italicum</name>
    <dbReference type="NCBI Taxonomy" id="4555"/>
    <lineage>
        <taxon>Eukaryota</taxon>
        <taxon>Viridiplantae</taxon>
        <taxon>Streptophyta</taxon>
        <taxon>Embryophyta</taxon>
        <taxon>Tracheophyta</taxon>
        <taxon>Spermatophyta</taxon>
        <taxon>Magnoliopsida</taxon>
        <taxon>Liliopsida</taxon>
        <taxon>Poales</taxon>
        <taxon>Poaceae</taxon>
        <taxon>PACMAD clade</taxon>
        <taxon>Panicoideae</taxon>
        <taxon>Panicodae</taxon>
        <taxon>Paniceae</taxon>
        <taxon>Cenchrinae</taxon>
        <taxon>Setaria</taxon>
    </lineage>
</organism>
<evidence type="ECO:0000313" key="1">
    <source>
        <dbReference type="EnsemblPlants" id="KQK93247"/>
    </source>
</evidence>
<dbReference type="Gramene" id="KQK93247">
    <property type="protein sequence ID" value="KQK93247"/>
    <property type="gene ID" value="SETIT_028313mg"/>
</dbReference>
<evidence type="ECO:0000313" key="2">
    <source>
        <dbReference type="Proteomes" id="UP000004995"/>
    </source>
</evidence>
<reference evidence="2" key="1">
    <citation type="journal article" date="2012" name="Nat. Biotechnol.">
        <title>Reference genome sequence of the model plant Setaria.</title>
        <authorList>
            <person name="Bennetzen J.L."/>
            <person name="Schmutz J."/>
            <person name="Wang H."/>
            <person name="Percifield R."/>
            <person name="Hawkins J."/>
            <person name="Pontaroli A.C."/>
            <person name="Estep M."/>
            <person name="Feng L."/>
            <person name="Vaughn J.N."/>
            <person name="Grimwood J."/>
            <person name="Jenkins J."/>
            <person name="Barry K."/>
            <person name="Lindquist E."/>
            <person name="Hellsten U."/>
            <person name="Deshpande S."/>
            <person name="Wang X."/>
            <person name="Wu X."/>
            <person name="Mitros T."/>
            <person name="Triplett J."/>
            <person name="Yang X."/>
            <person name="Ye C.Y."/>
            <person name="Mauro-Herrera M."/>
            <person name="Wang L."/>
            <person name="Li P."/>
            <person name="Sharma M."/>
            <person name="Sharma R."/>
            <person name="Ronald P.C."/>
            <person name="Panaud O."/>
            <person name="Kellogg E.A."/>
            <person name="Brutnell T.P."/>
            <person name="Doust A.N."/>
            <person name="Tuskan G.A."/>
            <person name="Rokhsar D."/>
            <person name="Devos K.M."/>
        </authorList>
    </citation>
    <scope>NUCLEOTIDE SEQUENCE [LARGE SCALE GENOMIC DNA]</scope>
    <source>
        <strain evidence="2">cv. Yugu1</strain>
    </source>
</reference>
<dbReference type="AlphaFoldDB" id="K3ZNY3"/>